<sequence length="29" mass="3320">MPEFTPFVDAIAAFATEIRLFIIFHSFST</sequence>
<accession>A0A1M5JJR1</accession>
<gene>
    <name evidence="1" type="ORF">SAMN05443144_12738</name>
</gene>
<keyword evidence="2" id="KW-1185">Reference proteome</keyword>
<proteinExistence type="predicted"/>
<evidence type="ECO:0000313" key="2">
    <source>
        <dbReference type="Proteomes" id="UP000184041"/>
    </source>
</evidence>
<organism evidence="1 2">
    <name type="scientific">Fodinibius roseus</name>
    <dbReference type="NCBI Taxonomy" id="1194090"/>
    <lineage>
        <taxon>Bacteria</taxon>
        <taxon>Pseudomonadati</taxon>
        <taxon>Balneolota</taxon>
        <taxon>Balneolia</taxon>
        <taxon>Balneolales</taxon>
        <taxon>Balneolaceae</taxon>
        <taxon>Fodinibius</taxon>
    </lineage>
</organism>
<dbReference type="Proteomes" id="UP000184041">
    <property type="component" value="Unassembled WGS sequence"/>
</dbReference>
<reference evidence="1 2" key="1">
    <citation type="submission" date="2016-11" db="EMBL/GenBank/DDBJ databases">
        <authorList>
            <person name="Jaros S."/>
            <person name="Januszkiewicz K."/>
            <person name="Wedrychowicz H."/>
        </authorList>
    </citation>
    <scope>NUCLEOTIDE SEQUENCE [LARGE SCALE GENOMIC DNA]</scope>
    <source>
        <strain evidence="1 2">DSM 21986</strain>
    </source>
</reference>
<dbReference type="AlphaFoldDB" id="A0A1M5JJR1"/>
<name>A0A1M5JJR1_9BACT</name>
<dbReference type="EMBL" id="FQUS01000027">
    <property type="protein sequence ID" value="SHG40826.1"/>
    <property type="molecule type" value="Genomic_DNA"/>
</dbReference>
<protein>
    <submittedName>
        <fullName evidence="1">Uncharacterized protein</fullName>
    </submittedName>
</protein>
<evidence type="ECO:0000313" key="1">
    <source>
        <dbReference type="EMBL" id="SHG40826.1"/>
    </source>
</evidence>